<keyword evidence="5" id="KW-1185">Reference proteome</keyword>
<comment type="function">
    <text evidence="2">Transfers an acetyl group from acetyl-CoA to L-homoserine, forming acetyl-L-homoserine.</text>
</comment>
<comment type="caution">
    <text evidence="2">Lacks conserved residue(s) required for the propagation of feature annotation.</text>
</comment>
<dbReference type="Proteomes" id="UP001610063">
    <property type="component" value="Unassembled WGS sequence"/>
</dbReference>
<feature type="binding site" evidence="2">
    <location>
        <position position="191"/>
    </location>
    <ligand>
        <name>substrate</name>
    </ligand>
</feature>
<dbReference type="EMBL" id="JBIPKE010000018">
    <property type="protein sequence ID" value="MFH6984689.1"/>
    <property type="molecule type" value="Genomic_DNA"/>
</dbReference>
<feature type="active site" description="Nucleophile" evidence="2">
    <location>
        <position position="134"/>
    </location>
</feature>
<keyword evidence="2 4" id="KW-0012">Acyltransferase</keyword>
<dbReference type="RefSeq" id="WP_395418099.1">
    <property type="nucleotide sequence ID" value="NZ_JBIPKE010000018.1"/>
</dbReference>
<feature type="domain" description="AB hydrolase-1" evidence="3">
    <location>
        <begin position="53"/>
        <end position="313"/>
    </location>
</feature>
<dbReference type="InterPro" id="IPR029058">
    <property type="entry name" value="AB_hydrolase_fold"/>
</dbReference>
<evidence type="ECO:0000313" key="5">
    <source>
        <dbReference type="Proteomes" id="UP001610063"/>
    </source>
</evidence>
<comment type="caution">
    <text evidence="4">The sequence shown here is derived from an EMBL/GenBank/DDBJ whole genome shotgun (WGS) entry which is preliminary data.</text>
</comment>
<keyword evidence="2" id="KW-0028">Amino-acid biosynthesis</keyword>
<reference evidence="4 5" key="1">
    <citation type="journal article" date="2013" name="Int. J. Syst. Evol. Microbiol.">
        <title>Marinoscillum luteum sp. nov., isolated from marine sediment.</title>
        <authorList>
            <person name="Cha I.T."/>
            <person name="Park S.J."/>
            <person name="Kim S.J."/>
            <person name="Kim J.G."/>
            <person name="Jung M.Y."/>
            <person name="Shin K.S."/>
            <person name="Kwon K.K."/>
            <person name="Yang S.H."/>
            <person name="Seo Y.S."/>
            <person name="Rhee S.K."/>
        </authorList>
    </citation>
    <scope>NUCLEOTIDE SEQUENCE [LARGE SCALE GENOMIC DNA]</scope>
    <source>
        <strain evidence="4 5">KCTC 23939</strain>
    </source>
</reference>
<dbReference type="Pfam" id="PF00561">
    <property type="entry name" value="Abhydrolase_1"/>
    <property type="match status" value="1"/>
</dbReference>
<name>A0ABW7NAX9_9BACT</name>
<keyword evidence="2" id="KW-0486">Methionine biosynthesis</keyword>
<comment type="subcellular location">
    <subcellularLocation>
        <location evidence="2">Cytoplasm</location>
    </subcellularLocation>
</comment>
<dbReference type="HAMAP" id="MF_00296">
    <property type="entry name" value="MetX_acyltransf"/>
    <property type="match status" value="1"/>
</dbReference>
<dbReference type="GO" id="GO:0004414">
    <property type="term" value="F:homoserine O-acetyltransferase activity"/>
    <property type="evidence" value="ECO:0007669"/>
    <property type="project" value="UniProtKB-EC"/>
</dbReference>
<evidence type="ECO:0000256" key="1">
    <source>
        <dbReference type="ARBA" id="ARBA00022679"/>
    </source>
</evidence>
<evidence type="ECO:0000313" key="4">
    <source>
        <dbReference type="EMBL" id="MFH6984689.1"/>
    </source>
</evidence>
<sequence>MPNTIEQIQPKSAILKVEEPFILECGDTLRNVRISYTTYGTLNSEKTNVAWVFHALTANGNPAEWWPELVGPGKAIDPEDKFVVCANMLGSCYGTTGPKNYNFPLVTIRDMVNAHKLLKAHLGIETIHLGIGGSMGGQQLLEWAVEEPTLFDHIVPLATNAFHSPWGIAFNEAQRMALENIDSAKGLEAARAIAMLSYRHYNTYNKTQRDIDQRWDDFSASSYQRYQGEKLRKRFSVESYYYLSKAMDSHHVGRHFGSAETALKRIRSKALVIGIDTDILFPPEEQQYIAGLIPDAKFRLVTSAFGHDGFLTESEQISELIRDFLKA</sequence>
<dbReference type="InterPro" id="IPR000073">
    <property type="entry name" value="AB_hydrolase_1"/>
</dbReference>
<dbReference type="Gene3D" id="3.40.50.1820">
    <property type="entry name" value="alpha/beta hydrolase"/>
    <property type="match status" value="1"/>
</dbReference>
<dbReference type="InterPro" id="IPR008220">
    <property type="entry name" value="HAT_MetX-like"/>
</dbReference>
<dbReference type="PANTHER" id="PTHR32268">
    <property type="entry name" value="HOMOSERINE O-ACETYLTRANSFERASE"/>
    <property type="match status" value="1"/>
</dbReference>
<dbReference type="EC" id="2.3.1.31" evidence="2"/>
<accession>A0ABW7NAX9</accession>
<gene>
    <name evidence="4" type="primary">metX</name>
    <name evidence="2" type="synonym">metXA</name>
    <name evidence="4" type="ORF">ACHKAR_14635</name>
</gene>
<feature type="binding site" evidence="2">
    <location>
        <position position="308"/>
    </location>
    <ligand>
        <name>substrate</name>
    </ligand>
</feature>
<dbReference type="SUPFAM" id="SSF53474">
    <property type="entry name" value="alpha/beta-Hydrolases"/>
    <property type="match status" value="1"/>
</dbReference>
<dbReference type="NCBIfam" id="TIGR01392">
    <property type="entry name" value="homoserO_Ac_trn"/>
    <property type="match status" value="1"/>
</dbReference>
<proteinExistence type="inferred from homology"/>
<keyword evidence="1 2" id="KW-0808">Transferase</keyword>
<dbReference type="PANTHER" id="PTHR32268:SF11">
    <property type="entry name" value="HOMOSERINE O-ACETYLTRANSFERASE"/>
    <property type="match status" value="1"/>
</dbReference>
<comment type="subunit">
    <text evidence="2">Homodimer.</text>
</comment>
<comment type="catalytic activity">
    <reaction evidence="2">
        <text>L-homoserine + acetyl-CoA = O-acetyl-L-homoserine + CoA</text>
        <dbReference type="Rhea" id="RHEA:13701"/>
        <dbReference type="ChEBI" id="CHEBI:57287"/>
        <dbReference type="ChEBI" id="CHEBI:57288"/>
        <dbReference type="ChEBI" id="CHEBI:57476"/>
        <dbReference type="ChEBI" id="CHEBI:57716"/>
        <dbReference type="EC" id="2.3.1.31"/>
    </reaction>
</comment>
<feature type="active site" evidence="2">
    <location>
        <position position="278"/>
    </location>
</feature>
<comment type="similarity">
    <text evidence="2">Belongs to the AB hydrolase superfamily. MetX family.</text>
</comment>
<dbReference type="PIRSF" id="PIRSF000443">
    <property type="entry name" value="Homoser_Ac_trans"/>
    <property type="match status" value="1"/>
</dbReference>
<comment type="pathway">
    <text evidence="2">Amino-acid biosynthesis; L-methionine biosynthesis via de novo pathway; O-acetyl-L-homoserine from L-homoserine: step 1/1.</text>
</comment>
<protein>
    <recommendedName>
        <fullName evidence="2">Homoserine O-acetyltransferase</fullName>
        <shortName evidence="2">HAT</shortName>
        <ecNumber evidence="2">2.3.1.31</ecNumber>
    </recommendedName>
    <alternativeName>
        <fullName evidence="2">Homoserine transacetylase</fullName>
        <shortName evidence="2">HTA</shortName>
    </alternativeName>
</protein>
<evidence type="ECO:0000259" key="3">
    <source>
        <dbReference type="Pfam" id="PF00561"/>
    </source>
</evidence>
<evidence type="ECO:0000256" key="2">
    <source>
        <dbReference type="HAMAP-Rule" id="MF_00296"/>
    </source>
</evidence>
<organism evidence="4 5">
    <name type="scientific">Marinoscillum luteum</name>
    <dbReference type="NCBI Taxonomy" id="861051"/>
    <lineage>
        <taxon>Bacteria</taxon>
        <taxon>Pseudomonadati</taxon>
        <taxon>Bacteroidota</taxon>
        <taxon>Cytophagia</taxon>
        <taxon>Cytophagales</taxon>
        <taxon>Reichenbachiellaceae</taxon>
        <taxon>Marinoscillum</taxon>
    </lineage>
</organism>
<keyword evidence="2" id="KW-0963">Cytoplasm</keyword>
<feature type="active site" evidence="2">
    <location>
        <position position="307"/>
    </location>
</feature>